<comment type="catalytic activity">
    <reaction evidence="1">
        <text>ATP + protein L-histidine = ADP + protein N-phospho-L-histidine.</text>
        <dbReference type="EC" id="2.7.13.3"/>
    </reaction>
</comment>
<comment type="caution">
    <text evidence="21">The sequence shown here is derived from an EMBL/GenBank/DDBJ whole genome shotgun (WGS) entry which is preliminary data.</text>
</comment>
<dbReference type="CDD" id="cd00088">
    <property type="entry name" value="HPT"/>
    <property type="match status" value="1"/>
</dbReference>
<dbReference type="SMART" id="SM00062">
    <property type="entry name" value="PBPb"/>
    <property type="match status" value="1"/>
</dbReference>
<keyword evidence="7" id="KW-0808">Transferase</keyword>
<evidence type="ECO:0000256" key="15">
    <source>
        <dbReference type="PROSITE-ProRule" id="PRU00169"/>
    </source>
</evidence>
<dbReference type="SMART" id="SM00448">
    <property type="entry name" value="REC"/>
    <property type="match status" value="1"/>
</dbReference>
<evidence type="ECO:0000256" key="1">
    <source>
        <dbReference type="ARBA" id="ARBA00000085"/>
    </source>
</evidence>
<feature type="domain" description="HPt" evidence="20">
    <location>
        <begin position="897"/>
        <end position="990"/>
    </location>
</feature>
<dbReference type="RefSeq" id="WP_336202800.1">
    <property type="nucleotide sequence ID" value="NZ_JBANEI010000003.1"/>
</dbReference>
<dbReference type="Pfam" id="PF00512">
    <property type="entry name" value="HisKA"/>
    <property type="match status" value="1"/>
</dbReference>
<dbReference type="SUPFAM" id="SSF53850">
    <property type="entry name" value="Periplasmic binding protein-like II"/>
    <property type="match status" value="2"/>
</dbReference>
<protein>
    <recommendedName>
        <fullName evidence="3">histidine kinase</fullName>
        <ecNumber evidence="3">2.7.13.3</ecNumber>
    </recommendedName>
</protein>
<dbReference type="Gene3D" id="3.40.50.2300">
    <property type="match status" value="1"/>
</dbReference>
<evidence type="ECO:0000256" key="13">
    <source>
        <dbReference type="ARBA" id="ARBA00023136"/>
    </source>
</evidence>
<dbReference type="PANTHER" id="PTHR43047:SF72">
    <property type="entry name" value="OSMOSENSING HISTIDINE PROTEIN KINASE SLN1"/>
    <property type="match status" value="1"/>
</dbReference>
<dbReference type="InterPro" id="IPR036097">
    <property type="entry name" value="HisK_dim/P_sf"/>
</dbReference>
<dbReference type="InterPro" id="IPR001638">
    <property type="entry name" value="Solute-binding_3/MltF_N"/>
</dbReference>
<evidence type="ECO:0000256" key="12">
    <source>
        <dbReference type="ARBA" id="ARBA00023012"/>
    </source>
</evidence>
<feature type="domain" description="Response regulatory" evidence="19">
    <location>
        <begin position="754"/>
        <end position="875"/>
    </location>
</feature>
<keyword evidence="6 15" id="KW-0597">Phosphoprotein</keyword>
<dbReference type="Gene3D" id="1.10.287.130">
    <property type="match status" value="1"/>
</dbReference>
<dbReference type="PANTHER" id="PTHR43047">
    <property type="entry name" value="TWO-COMPONENT HISTIDINE PROTEIN KINASE"/>
    <property type="match status" value="1"/>
</dbReference>
<dbReference type="InterPro" id="IPR003661">
    <property type="entry name" value="HisK_dim/P_dom"/>
</dbReference>
<dbReference type="Pfam" id="PF02518">
    <property type="entry name" value="HATPase_c"/>
    <property type="match status" value="1"/>
</dbReference>
<dbReference type="Pfam" id="PF00072">
    <property type="entry name" value="Response_reg"/>
    <property type="match status" value="1"/>
</dbReference>
<evidence type="ECO:0000256" key="11">
    <source>
        <dbReference type="ARBA" id="ARBA00022989"/>
    </source>
</evidence>
<feature type="modified residue" description="4-aspartylphosphate" evidence="15">
    <location>
        <position position="805"/>
    </location>
</feature>
<dbReference type="GO" id="GO:0005524">
    <property type="term" value="F:ATP binding"/>
    <property type="evidence" value="ECO:0007669"/>
    <property type="project" value="UniProtKB-KW"/>
</dbReference>
<feature type="coiled-coil region" evidence="16">
    <location>
        <begin position="966"/>
        <end position="993"/>
    </location>
</feature>
<evidence type="ECO:0000256" key="7">
    <source>
        <dbReference type="ARBA" id="ARBA00022679"/>
    </source>
</evidence>
<dbReference type="InterPro" id="IPR001789">
    <property type="entry name" value="Sig_transdc_resp-reg_receiver"/>
</dbReference>
<evidence type="ECO:0000256" key="6">
    <source>
        <dbReference type="ARBA" id="ARBA00022553"/>
    </source>
</evidence>
<evidence type="ECO:0000256" key="14">
    <source>
        <dbReference type="PROSITE-ProRule" id="PRU00110"/>
    </source>
</evidence>
<dbReference type="InterPro" id="IPR011006">
    <property type="entry name" value="CheY-like_superfamily"/>
</dbReference>
<dbReference type="Pfam" id="PF01627">
    <property type="entry name" value="Hpt"/>
    <property type="match status" value="1"/>
</dbReference>
<dbReference type="SMART" id="SM00387">
    <property type="entry name" value="HATPase_c"/>
    <property type="match status" value="1"/>
</dbReference>
<dbReference type="InterPro" id="IPR005467">
    <property type="entry name" value="His_kinase_dom"/>
</dbReference>
<evidence type="ECO:0000256" key="10">
    <source>
        <dbReference type="ARBA" id="ARBA00022840"/>
    </source>
</evidence>
<keyword evidence="11 17" id="KW-1133">Transmembrane helix</keyword>
<evidence type="ECO:0000256" key="3">
    <source>
        <dbReference type="ARBA" id="ARBA00012438"/>
    </source>
</evidence>
<gene>
    <name evidence="21" type="ORF">V8N49_06955</name>
</gene>
<dbReference type="SUPFAM" id="SSF52172">
    <property type="entry name" value="CheY-like"/>
    <property type="match status" value="1"/>
</dbReference>
<keyword evidence="22" id="KW-1185">Reference proteome</keyword>
<evidence type="ECO:0000256" key="17">
    <source>
        <dbReference type="SAM" id="Phobius"/>
    </source>
</evidence>
<keyword evidence="10 21" id="KW-0067">ATP-binding</keyword>
<dbReference type="Gene3D" id="1.20.120.160">
    <property type="entry name" value="HPT domain"/>
    <property type="match status" value="1"/>
</dbReference>
<dbReference type="InterPro" id="IPR008207">
    <property type="entry name" value="Sig_transdc_His_kin_Hpt_dom"/>
</dbReference>
<accession>A0ABU8DD35</accession>
<organism evidence="21 22">
    <name type="scientific">Erwinia aphidicola</name>
    <dbReference type="NCBI Taxonomy" id="68334"/>
    <lineage>
        <taxon>Bacteria</taxon>
        <taxon>Pseudomonadati</taxon>
        <taxon>Pseudomonadota</taxon>
        <taxon>Gammaproteobacteria</taxon>
        <taxon>Enterobacterales</taxon>
        <taxon>Erwiniaceae</taxon>
        <taxon>Erwinia</taxon>
    </lineage>
</organism>
<dbReference type="SMART" id="SM00073">
    <property type="entry name" value="HPT"/>
    <property type="match status" value="1"/>
</dbReference>
<evidence type="ECO:0000259" key="19">
    <source>
        <dbReference type="PROSITE" id="PS50110"/>
    </source>
</evidence>
<evidence type="ECO:0000256" key="8">
    <source>
        <dbReference type="ARBA" id="ARBA00022692"/>
    </source>
</evidence>
<dbReference type="SUPFAM" id="SSF55874">
    <property type="entry name" value="ATPase domain of HSP90 chaperone/DNA topoisomerase II/histidine kinase"/>
    <property type="match status" value="1"/>
</dbReference>
<dbReference type="CDD" id="cd17546">
    <property type="entry name" value="REC_hyHK_CKI1_RcsC-like"/>
    <property type="match status" value="1"/>
</dbReference>
<dbReference type="Gene3D" id="3.30.565.10">
    <property type="entry name" value="Histidine kinase-like ATPase, C-terminal domain"/>
    <property type="match status" value="1"/>
</dbReference>
<dbReference type="EC" id="2.7.13.3" evidence="3"/>
<evidence type="ECO:0000256" key="2">
    <source>
        <dbReference type="ARBA" id="ARBA00004429"/>
    </source>
</evidence>
<dbReference type="CDD" id="cd16922">
    <property type="entry name" value="HATPase_EvgS-ArcB-TorS-like"/>
    <property type="match status" value="1"/>
</dbReference>
<evidence type="ECO:0000256" key="5">
    <source>
        <dbReference type="ARBA" id="ARBA00022519"/>
    </source>
</evidence>
<dbReference type="Gene3D" id="3.40.190.10">
    <property type="entry name" value="Periplasmic binding protein-like II"/>
    <property type="match status" value="4"/>
</dbReference>
<keyword evidence="12" id="KW-0902">Two-component regulatory system</keyword>
<feature type="domain" description="Histidine kinase" evidence="18">
    <location>
        <begin position="512"/>
        <end position="733"/>
    </location>
</feature>
<keyword evidence="13 17" id="KW-0472">Membrane</keyword>
<dbReference type="SUPFAM" id="SSF47384">
    <property type="entry name" value="Homodimeric domain of signal transducing histidine kinase"/>
    <property type="match status" value="1"/>
</dbReference>
<feature type="modified residue" description="Phosphohistidine" evidence="14">
    <location>
        <position position="936"/>
    </location>
</feature>
<keyword evidence="5" id="KW-0997">Cell inner membrane</keyword>
<evidence type="ECO:0000313" key="22">
    <source>
        <dbReference type="Proteomes" id="UP001306592"/>
    </source>
</evidence>
<dbReference type="PROSITE" id="PS50894">
    <property type="entry name" value="HPT"/>
    <property type="match status" value="1"/>
</dbReference>
<dbReference type="SMART" id="SM00388">
    <property type="entry name" value="HisKA"/>
    <property type="match status" value="1"/>
</dbReference>
<evidence type="ECO:0000256" key="9">
    <source>
        <dbReference type="ARBA" id="ARBA00022777"/>
    </source>
</evidence>
<name>A0ABU8DD35_ERWAP</name>
<sequence>MADYLSLLQRALPLSFNIIRYPDHHSALQALNAGDIDLLPATPQLAQQPGLALSDAWLADHAVLVHQPIIELNGAGGLAGKTLVYVGDDSLRRSLQRAYPQARLVARDDYYSAMAAVANDENVVMWSNDVTASEINARIYENRLTSEKSSLLEDQSLIFVARQEFAPLITAINEVRSAVPTRTFARMAEAWRLATPLSINSAITLSPEQRAWVQQHPVVPVLITNTHEPMTFINDKGEESGFTISLLKRIGQQSGITFRWQNFDNLAAMRAHLRQHPESLIALADASAGGGDGVIYSRPYLISSWVLVTRKESAAVQSLADMNGRTVAVYPGSYYLPALRAQFPQVKFVEENFSLETVFSLWTRSLDGAVLPQTAAGFFLKSYLADRFKMAMILPIPPLKMAMATTEQNRTLLTIIDSALIDISPQAMDAQLSGWQLRFTLERLDVWGRYQNIIVSSIAALIVIGLMLGFFFWRNRLLKSNLAVQQNLRRRLQIAKSRVDKISESKSMFLSQMSHEIRTPMNALIGLLELENQGRSSPQQRKNNIAVAYESARSLLMLLGDILDMAKIESGTFKVRSIPLSLTETLNSISTLFRYSADEKDITLVTRVEVRDDRILFDPVMLKQIISNLLSNAIKFTAEGEVEVVIYQAAKAPDEHAHFVLEVCDTGVGLSAEQQQAIFEPFVQVESSRAAHHGTGLGLSICRQLADLLGGTLEVESTPDEGTTFIFRFSAPVWQGPLVDKSVSLPQVAPVARNILIVDDHPPNRLLLSQQLAFAGHRSLAVEDGQAALHAWQQAQPPFDLVITDCNMPVMNGFELVRALRQLETERGLAPQPMFGLTAMAEQEVMAQAKQAGMTDCLFKPVELGSLLARINGLQANEEGGVDPNIVLTLDKLAQSQPEIFNQLIGSVLAQNQRDGERLTSALAQQNMPQLKQVAHSLLGGARTINALALADASRQLELAVDAGQYQRLSALVAECRVQIDTLKDELQRALGERKA</sequence>
<evidence type="ECO:0000256" key="16">
    <source>
        <dbReference type="SAM" id="Coils"/>
    </source>
</evidence>
<reference evidence="21 22" key="1">
    <citation type="submission" date="2024-02" db="EMBL/GenBank/DDBJ databases">
        <title>First report Erwinia aphidicola in onion in Chile.</title>
        <authorList>
            <person name="Valenzuela M."/>
            <person name="Pena M."/>
            <person name="Dutta B."/>
        </authorList>
    </citation>
    <scope>NUCLEOTIDE SEQUENCE [LARGE SCALE GENOMIC DNA]</scope>
    <source>
        <strain evidence="21 22">QCJ3A</strain>
    </source>
</reference>
<dbReference type="EMBL" id="JBANEI010000003">
    <property type="protein sequence ID" value="MEI2681403.1"/>
    <property type="molecule type" value="Genomic_DNA"/>
</dbReference>
<proteinExistence type="predicted"/>
<dbReference type="InterPro" id="IPR003594">
    <property type="entry name" value="HATPase_dom"/>
</dbReference>
<dbReference type="PROSITE" id="PS50109">
    <property type="entry name" value="HIS_KIN"/>
    <property type="match status" value="1"/>
</dbReference>
<dbReference type="InterPro" id="IPR036890">
    <property type="entry name" value="HATPase_C_sf"/>
</dbReference>
<feature type="transmembrane region" description="Helical" evidence="17">
    <location>
        <begin position="453"/>
        <end position="473"/>
    </location>
</feature>
<evidence type="ECO:0000259" key="18">
    <source>
        <dbReference type="PROSITE" id="PS50109"/>
    </source>
</evidence>
<dbReference type="InterPro" id="IPR036641">
    <property type="entry name" value="HPT_dom_sf"/>
</dbReference>
<dbReference type="CDD" id="cd00082">
    <property type="entry name" value="HisKA"/>
    <property type="match status" value="1"/>
</dbReference>
<evidence type="ECO:0000313" key="21">
    <source>
        <dbReference type="EMBL" id="MEI2681403.1"/>
    </source>
</evidence>
<dbReference type="Pfam" id="PF00497">
    <property type="entry name" value="SBP_bac_3"/>
    <property type="match status" value="1"/>
</dbReference>
<evidence type="ECO:0000259" key="20">
    <source>
        <dbReference type="PROSITE" id="PS50894"/>
    </source>
</evidence>
<comment type="subcellular location">
    <subcellularLocation>
        <location evidence="2">Cell inner membrane</location>
        <topology evidence="2">Multi-pass membrane protein</topology>
    </subcellularLocation>
</comment>
<keyword evidence="10 21" id="KW-0547">Nucleotide-binding</keyword>
<dbReference type="InterPro" id="IPR004358">
    <property type="entry name" value="Sig_transdc_His_kin-like_C"/>
</dbReference>
<dbReference type="PROSITE" id="PS50110">
    <property type="entry name" value="RESPONSE_REGULATORY"/>
    <property type="match status" value="1"/>
</dbReference>
<dbReference type="PRINTS" id="PR00344">
    <property type="entry name" value="BCTRLSENSOR"/>
</dbReference>
<evidence type="ECO:0000256" key="4">
    <source>
        <dbReference type="ARBA" id="ARBA00022475"/>
    </source>
</evidence>
<keyword evidence="8 17" id="KW-0812">Transmembrane</keyword>
<keyword evidence="4" id="KW-1003">Cell membrane</keyword>
<keyword evidence="16" id="KW-0175">Coiled coil</keyword>
<keyword evidence="9" id="KW-0418">Kinase</keyword>
<dbReference type="Proteomes" id="UP001306592">
    <property type="component" value="Unassembled WGS sequence"/>
</dbReference>
<dbReference type="SUPFAM" id="SSF47226">
    <property type="entry name" value="Histidine-containing phosphotransfer domain, HPT domain"/>
    <property type="match status" value="1"/>
</dbReference>